<evidence type="ECO:0000313" key="5">
    <source>
        <dbReference type="Proteomes" id="UP000264492"/>
    </source>
</evidence>
<accession>A0A371JZU1</accession>
<feature type="signal peptide" evidence="2">
    <location>
        <begin position="1"/>
        <end position="39"/>
    </location>
</feature>
<dbReference type="InterPro" id="IPR036415">
    <property type="entry name" value="Lamin_tail_dom_sf"/>
</dbReference>
<reference evidence="4 5" key="1">
    <citation type="submission" date="2018-08" db="EMBL/GenBank/DDBJ databases">
        <title>Lysobacter sp. zong2l5, whole genome shotgun sequence.</title>
        <authorList>
            <person name="Zhang X."/>
            <person name="Feng G."/>
            <person name="Zhu H."/>
        </authorList>
    </citation>
    <scope>NUCLEOTIDE SEQUENCE [LARGE SCALE GENOMIC DNA]</scope>
    <source>
        <strain evidence="5">zong2l5</strain>
    </source>
</reference>
<dbReference type="Gene3D" id="2.60.40.10">
    <property type="entry name" value="Immunoglobulins"/>
    <property type="match status" value="1"/>
</dbReference>
<evidence type="ECO:0000313" key="4">
    <source>
        <dbReference type="EMBL" id="RDZ27186.1"/>
    </source>
</evidence>
<proteinExistence type="predicted"/>
<feature type="chain" id="PRO_5016893427" description="LTD domain-containing protein" evidence="2">
    <location>
        <begin position="40"/>
        <end position="1087"/>
    </location>
</feature>
<dbReference type="InterPro" id="IPR001322">
    <property type="entry name" value="Lamin_tail_dom"/>
</dbReference>
<dbReference type="PANTHER" id="PTHR42834:SF1">
    <property type="entry name" value="ENDONUCLEASE_EXONUCLEASE_PHOSPHATASE FAMILY PROTEIN (AFU_ORTHOLOGUE AFUA_3G09210)"/>
    <property type="match status" value="1"/>
</dbReference>
<organism evidence="4 5">
    <name type="scientific">Lysobacter silvisoli</name>
    <dbReference type="NCBI Taxonomy" id="2293254"/>
    <lineage>
        <taxon>Bacteria</taxon>
        <taxon>Pseudomonadati</taxon>
        <taxon>Pseudomonadota</taxon>
        <taxon>Gammaproteobacteria</taxon>
        <taxon>Lysobacterales</taxon>
        <taxon>Lysobacteraceae</taxon>
        <taxon>Lysobacter</taxon>
    </lineage>
</organism>
<evidence type="ECO:0000256" key="1">
    <source>
        <dbReference type="SAM" id="MobiDB-lite"/>
    </source>
</evidence>
<dbReference type="Gene3D" id="3.60.10.10">
    <property type="entry name" value="Endonuclease/exonuclease/phosphatase"/>
    <property type="match status" value="1"/>
</dbReference>
<dbReference type="InterPro" id="IPR001434">
    <property type="entry name" value="OmcB-like_DUF11"/>
</dbReference>
<gene>
    <name evidence="4" type="ORF">DX914_13100</name>
</gene>
<dbReference type="SUPFAM" id="SSF56219">
    <property type="entry name" value="DNase I-like"/>
    <property type="match status" value="1"/>
</dbReference>
<dbReference type="SUPFAM" id="SSF74853">
    <property type="entry name" value="Lamin A/C globular tail domain"/>
    <property type="match status" value="1"/>
</dbReference>
<dbReference type="PANTHER" id="PTHR42834">
    <property type="entry name" value="ENDONUCLEASE/EXONUCLEASE/PHOSPHATASE FAMILY PROTEIN (AFU_ORTHOLOGUE AFUA_3G09210)"/>
    <property type="match status" value="1"/>
</dbReference>
<evidence type="ECO:0000256" key="2">
    <source>
        <dbReference type="SAM" id="SignalP"/>
    </source>
</evidence>
<dbReference type="Pfam" id="PF00932">
    <property type="entry name" value="LTD"/>
    <property type="match status" value="1"/>
</dbReference>
<dbReference type="InterPro" id="IPR036691">
    <property type="entry name" value="Endo/exonu/phosph_ase_sf"/>
</dbReference>
<dbReference type="InterPro" id="IPR013783">
    <property type="entry name" value="Ig-like_fold"/>
</dbReference>
<sequence length="1087" mass="111552">MNSWGTFGGRHPTGNNMDKFVGRCAAVALAFLISGGAQAQVVISQVYGGGGNSGATLKSDFIELRNNGATPVDLSGWSVQYASSAGTTWARTPLTGSIPAGGYYLIKQADGAGGTVDLPTPDATGTLAMAGTAGKVALVNNNTSLSGACPVGGATVVDFVGYGTAANCSETAPTATLTNSTAALRKNDGATDTGNNSADFSTGAPTPRNTGTTPPQPPDPPVALTIAQIQGSGLLSAYDDKLVVTEGIVTARKFNNGFFLQSANDDGDPNTSDAVFVFTGAAPPASAAVGNRVRVTAKVDEFTPASNPNQLSITELVSPTVELLETGVALPAAIELTSAELGANATPGTLERLEAMRVSVAQSVAVSGSDGSIDEDDANSSSDGVFYVRLPEVAVPFREPGIGIMDTIPIPAGKNPPRFDTNQERLMVRSRGQIGAAALSVDGQAQISGLLGVLDYFAGTWALLPDTATPPTFAGGKQPEAVADAGYEDITIGGFNLLRFFDEIAESNGAPTLKPEAVEKRLGKTSAAICQYLKTPDILGVVEVENVSILGRLADRINSSCASAPGYVPYLVSGNDPGGINVGFLVATRDSGAQPRVEVVEVVQYGKTATFANPNGSTALLNDRPPLLLRAIVHQDNGASYPITVIANHLRSLNGIDDVAPGGSGWATEGARVRAKRGAQAAYLAGLIEQLQQTNPSEKIVLVGDFNAFEFNDGYTDVLGIIKGEEAPEDQVLTYVDSPLTSIFVDGSQLIADPAQRYSYVFEGNAQTLDHVLVNEALVMDNVGLAVDHARINADFGVFRFGDASQPLRVSDHDPVRLTLTVPAFRSADLAVTAAATPASARAGQTATYTATVVNHGPSEADHAAVAFVFDALVAPVATAPAGWTCAAPVQDAATTTVSCTVPALASQASASFSLSVTLPVLASGTPLRMAVAAQSQTRDPANGDNQASAEVVVTTLADLSVQIAGGALPVRKGAIATFLVPVTNAGPDAAAQPKLVLTGNVAVSAAAVAAPAGWTCARTAVPTGFRAECNRSSHLNRGTQWFALAVVVPERPAVGSALVFDATVSAQTPDPVVSNNSDSISVQIRR</sequence>
<dbReference type="Pfam" id="PF01345">
    <property type="entry name" value="DUF11"/>
    <property type="match status" value="2"/>
</dbReference>
<comment type="caution">
    <text evidence="4">The sequence shown here is derived from an EMBL/GenBank/DDBJ whole genome shotgun (WGS) entry which is preliminary data.</text>
</comment>
<dbReference type="Proteomes" id="UP000264492">
    <property type="component" value="Unassembled WGS sequence"/>
</dbReference>
<dbReference type="CDD" id="cd04486">
    <property type="entry name" value="YhcR_OBF_like"/>
    <property type="match status" value="1"/>
</dbReference>
<keyword evidence="2" id="KW-0732">Signal</keyword>
<feature type="compositionally biased region" description="Polar residues" evidence="1">
    <location>
        <begin position="190"/>
        <end position="213"/>
    </location>
</feature>
<dbReference type="PROSITE" id="PS51841">
    <property type="entry name" value="LTD"/>
    <property type="match status" value="1"/>
</dbReference>
<dbReference type="AlphaFoldDB" id="A0A371JZU1"/>
<dbReference type="EMBL" id="QTSU01000002">
    <property type="protein sequence ID" value="RDZ27186.1"/>
    <property type="molecule type" value="Genomic_DNA"/>
</dbReference>
<evidence type="ECO:0000259" key="3">
    <source>
        <dbReference type="PROSITE" id="PS51841"/>
    </source>
</evidence>
<protein>
    <recommendedName>
        <fullName evidence="3">LTD domain-containing protein</fullName>
    </recommendedName>
</protein>
<feature type="region of interest" description="Disordered" evidence="1">
    <location>
        <begin position="185"/>
        <end position="221"/>
    </location>
</feature>
<name>A0A371JZU1_9GAMM</name>
<keyword evidence="5" id="KW-1185">Reference proteome</keyword>
<feature type="domain" description="LTD" evidence="3">
    <location>
        <begin position="34"/>
        <end position="164"/>
    </location>
</feature>